<reference evidence="11 12" key="2">
    <citation type="submission" date="2019-05" db="EMBL/GenBank/DDBJ databases">
        <title>Glycomyces buryatensis sp. nov.</title>
        <authorList>
            <person name="Nikitina E."/>
        </authorList>
    </citation>
    <scope>NUCLEOTIDE SEQUENCE [LARGE SCALE GENOMIC DNA]</scope>
    <source>
        <strain evidence="11 12">18</strain>
    </source>
</reference>
<feature type="transmembrane region" description="Helical" evidence="9">
    <location>
        <begin position="25"/>
        <end position="48"/>
    </location>
</feature>
<feature type="transmembrane region" description="Helical" evidence="9">
    <location>
        <begin position="105"/>
        <end position="127"/>
    </location>
</feature>
<evidence type="ECO:0000256" key="4">
    <source>
        <dbReference type="ARBA" id="ARBA00022989"/>
    </source>
</evidence>
<dbReference type="GO" id="GO:0008076">
    <property type="term" value="C:voltage-gated potassium channel complex"/>
    <property type="evidence" value="ECO:0007669"/>
    <property type="project" value="InterPro"/>
</dbReference>
<evidence type="ECO:0000256" key="3">
    <source>
        <dbReference type="ARBA" id="ARBA00022692"/>
    </source>
</evidence>
<dbReference type="InterPro" id="IPR027359">
    <property type="entry name" value="Volt_channel_dom_sf"/>
</dbReference>
<keyword evidence="6 9" id="KW-0472">Membrane</keyword>
<feature type="compositionally biased region" description="Pro residues" evidence="8">
    <location>
        <begin position="249"/>
        <end position="259"/>
    </location>
</feature>
<feature type="domain" description="Potassium channel" evidence="10">
    <location>
        <begin position="118"/>
        <end position="192"/>
    </location>
</feature>
<dbReference type="PANTHER" id="PTHR11537">
    <property type="entry name" value="VOLTAGE-GATED POTASSIUM CHANNEL"/>
    <property type="match status" value="1"/>
</dbReference>
<evidence type="ECO:0000256" key="6">
    <source>
        <dbReference type="ARBA" id="ARBA00023136"/>
    </source>
</evidence>
<evidence type="ECO:0000256" key="9">
    <source>
        <dbReference type="SAM" id="Phobius"/>
    </source>
</evidence>
<organism evidence="11 12">
    <name type="scientific">Glycomyces buryatensis</name>
    <dbReference type="NCBI Taxonomy" id="2570927"/>
    <lineage>
        <taxon>Bacteria</taxon>
        <taxon>Bacillati</taxon>
        <taxon>Actinomycetota</taxon>
        <taxon>Actinomycetes</taxon>
        <taxon>Glycomycetales</taxon>
        <taxon>Glycomycetaceae</taxon>
        <taxon>Glycomyces</taxon>
    </lineage>
</organism>
<dbReference type="Gene3D" id="1.10.287.70">
    <property type="match status" value="1"/>
</dbReference>
<evidence type="ECO:0000256" key="8">
    <source>
        <dbReference type="SAM" id="MobiDB-lite"/>
    </source>
</evidence>
<keyword evidence="4 9" id="KW-1133">Transmembrane helix</keyword>
<sequence>MPLFVLAFAFLAAYAAPILYPDLPGWAATASQLVNYAVWVLFGADYAIRLWLAGKGHRVRFVYKHPLDLIMVLIPLARPLRVVRMVLVLVEVFSRHARTSLRIKAGVYITGITAMILLVSSLAVLDAEREVEGAQITDFGDALWWSVVTASTVGYGDLVPQTGTGQVIAAMLMFCAIGLVGLVSGSLASWFVDRVSAAEEQAERRESAELSRRLTALEQQVAEIHTAVVGNGSSPEKSNGDKDASASLPPNPVVPKQPG</sequence>
<dbReference type="PANTHER" id="PTHR11537:SF254">
    <property type="entry name" value="POTASSIUM VOLTAGE-GATED CHANNEL PROTEIN SHAB"/>
    <property type="match status" value="1"/>
</dbReference>
<dbReference type="PRINTS" id="PR00169">
    <property type="entry name" value="KCHANNEL"/>
</dbReference>
<evidence type="ECO:0000256" key="5">
    <source>
        <dbReference type="ARBA" id="ARBA00023065"/>
    </source>
</evidence>
<evidence type="ECO:0000256" key="7">
    <source>
        <dbReference type="ARBA" id="ARBA00023303"/>
    </source>
</evidence>
<dbReference type="AlphaFoldDB" id="A0A4S8QIL8"/>
<keyword evidence="3 9" id="KW-0812">Transmembrane</keyword>
<evidence type="ECO:0000256" key="1">
    <source>
        <dbReference type="ARBA" id="ARBA00004141"/>
    </source>
</evidence>
<dbReference type="EMBL" id="STGY01000047">
    <property type="protein sequence ID" value="THV41229.1"/>
    <property type="molecule type" value="Genomic_DNA"/>
</dbReference>
<dbReference type="Proteomes" id="UP000308760">
    <property type="component" value="Unassembled WGS sequence"/>
</dbReference>
<dbReference type="GO" id="GO:0001508">
    <property type="term" value="P:action potential"/>
    <property type="evidence" value="ECO:0007669"/>
    <property type="project" value="TreeGrafter"/>
</dbReference>
<evidence type="ECO:0000313" key="11">
    <source>
        <dbReference type="EMBL" id="THV41229.1"/>
    </source>
</evidence>
<protein>
    <submittedName>
        <fullName evidence="11">Potassium channel family protein</fullName>
    </submittedName>
</protein>
<comment type="subcellular location">
    <subcellularLocation>
        <location evidence="1">Membrane</location>
        <topology evidence="1">Multi-pass membrane protein</topology>
    </subcellularLocation>
</comment>
<proteinExistence type="predicted"/>
<keyword evidence="5" id="KW-0406">Ion transport</keyword>
<gene>
    <name evidence="11" type="ORF">FAB82_12400</name>
</gene>
<keyword evidence="2" id="KW-0813">Transport</keyword>
<dbReference type="OrthoDB" id="9799090at2"/>
<feature type="region of interest" description="Disordered" evidence="8">
    <location>
        <begin position="227"/>
        <end position="259"/>
    </location>
</feature>
<evidence type="ECO:0000313" key="12">
    <source>
        <dbReference type="Proteomes" id="UP000308760"/>
    </source>
</evidence>
<keyword evidence="12" id="KW-1185">Reference proteome</keyword>
<reference evidence="12" key="1">
    <citation type="submission" date="2019-04" db="EMBL/GenBank/DDBJ databases">
        <title>Nocardioides xinjiangensis sp. nov.</title>
        <authorList>
            <person name="Liu S."/>
        </authorList>
    </citation>
    <scope>NUCLEOTIDE SEQUENCE [LARGE SCALE GENOMIC DNA]</scope>
    <source>
        <strain evidence="12">18</strain>
    </source>
</reference>
<dbReference type="GO" id="GO:0005249">
    <property type="term" value="F:voltage-gated potassium channel activity"/>
    <property type="evidence" value="ECO:0007669"/>
    <property type="project" value="InterPro"/>
</dbReference>
<dbReference type="Gene3D" id="1.20.120.350">
    <property type="entry name" value="Voltage-gated potassium channels. Chain C"/>
    <property type="match status" value="1"/>
</dbReference>
<keyword evidence="7 11" id="KW-0407">Ion channel</keyword>
<name>A0A4S8QIL8_9ACTN</name>
<feature type="transmembrane region" description="Helical" evidence="9">
    <location>
        <begin position="168"/>
        <end position="192"/>
    </location>
</feature>
<evidence type="ECO:0000259" key="10">
    <source>
        <dbReference type="Pfam" id="PF07885"/>
    </source>
</evidence>
<evidence type="ECO:0000256" key="2">
    <source>
        <dbReference type="ARBA" id="ARBA00022448"/>
    </source>
</evidence>
<accession>A0A4S8QIL8</accession>
<comment type="caution">
    <text evidence="11">The sequence shown here is derived from an EMBL/GenBank/DDBJ whole genome shotgun (WGS) entry which is preliminary data.</text>
</comment>
<dbReference type="InterPro" id="IPR013099">
    <property type="entry name" value="K_chnl_dom"/>
</dbReference>
<dbReference type="Pfam" id="PF07885">
    <property type="entry name" value="Ion_trans_2"/>
    <property type="match status" value="1"/>
</dbReference>
<dbReference type="SUPFAM" id="SSF81324">
    <property type="entry name" value="Voltage-gated potassium channels"/>
    <property type="match status" value="1"/>
</dbReference>
<dbReference type="InterPro" id="IPR028325">
    <property type="entry name" value="VG_K_chnl"/>
</dbReference>